<gene>
    <name evidence="2" type="ORF">ABIE08_003725</name>
</gene>
<reference evidence="2 3" key="1">
    <citation type="submission" date="2024-06" db="EMBL/GenBank/DDBJ databases">
        <title>Sorghum-associated microbial communities from plants grown in Nebraska, USA.</title>
        <authorList>
            <person name="Schachtman D."/>
        </authorList>
    </citation>
    <scope>NUCLEOTIDE SEQUENCE [LARGE SCALE GENOMIC DNA]</scope>
    <source>
        <strain evidence="2 3">3207</strain>
    </source>
</reference>
<dbReference type="GO" id="GO:0016874">
    <property type="term" value="F:ligase activity"/>
    <property type="evidence" value="ECO:0007669"/>
    <property type="project" value="UniProtKB-KW"/>
</dbReference>
<sequence>MSGSDVLFEMKFRGNPVLDSAKTVGTEWKSLALRKTGRMRRSLNLMAAFITSFALLVGSAVAQENPVTAIDIALEPDAAMLQHAEATNARLRAAFPEGYALDATHRPHITILQRFVDTAALDEVYAAVGAVLAAENPAEWTLKTLKYDFIVSDQTGVTALLVEPTDQLIRFQQKLIDAVAPFTVETGTTAAFFTTAVEPDINQPTIDYVNRYVPHSSGKNFMPHVTVGVAPPDYLQKMIAEPFDAFTFSPAALSVYQLGNFGTARNKLQAWQLKP</sequence>
<evidence type="ECO:0000256" key="1">
    <source>
        <dbReference type="SAM" id="Phobius"/>
    </source>
</evidence>
<proteinExistence type="predicted"/>
<keyword evidence="3" id="KW-1185">Reference proteome</keyword>
<dbReference type="Proteomes" id="UP001549321">
    <property type="component" value="Unassembled WGS sequence"/>
</dbReference>
<protein>
    <submittedName>
        <fullName evidence="2">2'-5' RNA ligase</fullName>
    </submittedName>
</protein>
<accession>A0ABV2R3D3</accession>
<dbReference type="Pfam" id="PF13563">
    <property type="entry name" value="2_5_RNA_ligase2"/>
    <property type="match status" value="1"/>
</dbReference>
<keyword evidence="1" id="KW-0472">Membrane</keyword>
<evidence type="ECO:0000313" key="3">
    <source>
        <dbReference type="Proteomes" id="UP001549321"/>
    </source>
</evidence>
<organism evidence="2 3">
    <name type="scientific">Kaistia defluvii</name>
    <dbReference type="NCBI Taxonomy" id="410841"/>
    <lineage>
        <taxon>Bacteria</taxon>
        <taxon>Pseudomonadati</taxon>
        <taxon>Pseudomonadota</taxon>
        <taxon>Alphaproteobacteria</taxon>
        <taxon>Hyphomicrobiales</taxon>
        <taxon>Kaistiaceae</taxon>
        <taxon>Kaistia</taxon>
    </lineage>
</organism>
<dbReference type="RefSeq" id="WP_354553326.1">
    <property type="nucleotide sequence ID" value="NZ_JBEPSM010000003.1"/>
</dbReference>
<keyword evidence="2" id="KW-0436">Ligase</keyword>
<feature type="transmembrane region" description="Helical" evidence="1">
    <location>
        <begin position="43"/>
        <end position="62"/>
    </location>
</feature>
<dbReference type="Gene3D" id="3.90.1140.10">
    <property type="entry name" value="Cyclic phosphodiesterase"/>
    <property type="match status" value="1"/>
</dbReference>
<dbReference type="InterPro" id="IPR009097">
    <property type="entry name" value="Cyclic_Pdiesterase"/>
</dbReference>
<dbReference type="SUPFAM" id="SSF55144">
    <property type="entry name" value="LigT-like"/>
    <property type="match status" value="1"/>
</dbReference>
<evidence type="ECO:0000313" key="2">
    <source>
        <dbReference type="EMBL" id="MET4635774.1"/>
    </source>
</evidence>
<name>A0ABV2R3D3_9HYPH</name>
<comment type="caution">
    <text evidence="2">The sequence shown here is derived from an EMBL/GenBank/DDBJ whole genome shotgun (WGS) entry which is preliminary data.</text>
</comment>
<keyword evidence="1" id="KW-1133">Transmembrane helix</keyword>
<dbReference type="EMBL" id="JBEPSM010000003">
    <property type="protein sequence ID" value="MET4635774.1"/>
    <property type="molecule type" value="Genomic_DNA"/>
</dbReference>
<keyword evidence="1" id="KW-0812">Transmembrane</keyword>